<sequence length="433" mass="48113">MHLNSEHGDEFETATQFSQYTRRMFACVIGMLVCVAAIDVWIDPYLRFGTSRIVGWSVLKPQAIRKVRMAKAYGVERDDYETLFLGNSRVDIGLDPRSDAIPPQFRPAYNLGQPGSGSELALRYFEHALSTSSPTTVVLGVDFLNFLRAPGLQSSEDGDGSGDSGTDSSVYNRLSSVDDGSGWDWNRTSQRANDICAAALSLSALQDSLLTVLAQGNSNAADISTQGFNSGAAFRTLIHNEGQAALFRQKNEEYAKKCADRVAPPLEQSDELTAIEDLLSLATSRNIRILVFIHPYHADVLRIFETSGHWGDFEEWKVELSEICDRPGVQLWDFASFNPYSTETPPAAGDKKTVMKWYWESGHYRQALGDQMFVRMLNQDAASQGDRGEWGTAITPTNIQQQLNLQRKARADYQPSKGVGRRSSAKRDMPVEN</sequence>
<keyword evidence="2" id="KW-0812">Transmembrane</keyword>
<evidence type="ECO:0000313" key="4">
    <source>
        <dbReference type="Proteomes" id="UP000318538"/>
    </source>
</evidence>
<protein>
    <submittedName>
        <fullName evidence="3">Uncharacterized protein</fullName>
    </submittedName>
</protein>
<gene>
    <name evidence="3" type="ORF">K227x_46910</name>
</gene>
<proteinExistence type="predicted"/>
<reference evidence="3 4" key="1">
    <citation type="submission" date="2019-02" db="EMBL/GenBank/DDBJ databases">
        <title>Deep-cultivation of Planctomycetes and their phenomic and genomic characterization uncovers novel biology.</title>
        <authorList>
            <person name="Wiegand S."/>
            <person name="Jogler M."/>
            <person name="Boedeker C."/>
            <person name="Pinto D."/>
            <person name="Vollmers J."/>
            <person name="Rivas-Marin E."/>
            <person name="Kohn T."/>
            <person name="Peeters S.H."/>
            <person name="Heuer A."/>
            <person name="Rast P."/>
            <person name="Oberbeckmann S."/>
            <person name="Bunk B."/>
            <person name="Jeske O."/>
            <person name="Meyerdierks A."/>
            <person name="Storesund J.E."/>
            <person name="Kallscheuer N."/>
            <person name="Luecker S."/>
            <person name="Lage O.M."/>
            <person name="Pohl T."/>
            <person name="Merkel B.J."/>
            <person name="Hornburger P."/>
            <person name="Mueller R.-W."/>
            <person name="Bruemmer F."/>
            <person name="Labrenz M."/>
            <person name="Spormann A.M."/>
            <person name="Op den Camp H."/>
            <person name="Overmann J."/>
            <person name="Amann R."/>
            <person name="Jetten M.S.M."/>
            <person name="Mascher T."/>
            <person name="Medema M.H."/>
            <person name="Devos D.P."/>
            <person name="Kaster A.-K."/>
            <person name="Ovreas L."/>
            <person name="Rohde M."/>
            <person name="Galperin M.Y."/>
            <person name="Jogler C."/>
        </authorList>
    </citation>
    <scope>NUCLEOTIDE SEQUENCE [LARGE SCALE GENOMIC DNA]</scope>
    <source>
        <strain evidence="3 4">K22_7</strain>
    </source>
</reference>
<keyword evidence="2" id="KW-1133">Transmembrane helix</keyword>
<evidence type="ECO:0000256" key="1">
    <source>
        <dbReference type="SAM" id="MobiDB-lite"/>
    </source>
</evidence>
<feature type="region of interest" description="Disordered" evidence="1">
    <location>
        <begin position="404"/>
        <end position="433"/>
    </location>
</feature>
<organism evidence="3 4">
    <name type="scientific">Rubripirellula lacrimiformis</name>
    <dbReference type="NCBI Taxonomy" id="1930273"/>
    <lineage>
        <taxon>Bacteria</taxon>
        <taxon>Pseudomonadati</taxon>
        <taxon>Planctomycetota</taxon>
        <taxon>Planctomycetia</taxon>
        <taxon>Pirellulales</taxon>
        <taxon>Pirellulaceae</taxon>
        <taxon>Rubripirellula</taxon>
    </lineage>
</organism>
<keyword evidence="4" id="KW-1185">Reference proteome</keyword>
<dbReference type="AlphaFoldDB" id="A0A517NGM3"/>
<keyword evidence="2" id="KW-0472">Membrane</keyword>
<evidence type="ECO:0000313" key="3">
    <source>
        <dbReference type="EMBL" id="QDT06282.1"/>
    </source>
</evidence>
<accession>A0A517NGM3</accession>
<dbReference type="Proteomes" id="UP000318538">
    <property type="component" value="Chromosome"/>
</dbReference>
<dbReference type="KEGG" id="rlc:K227x_46910"/>
<feature type="transmembrane region" description="Helical" evidence="2">
    <location>
        <begin position="20"/>
        <end position="42"/>
    </location>
</feature>
<name>A0A517NGM3_9BACT</name>
<evidence type="ECO:0000256" key="2">
    <source>
        <dbReference type="SAM" id="Phobius"/>
    </source>
</evidence>
<dbReference type="EMBL" id="CP036525">
    <property type="protein sequence ID" value="QDT06282.1"/>
    <property type="molecule type" value="Genomic_DNA"/>
</dbReference>